<dbReference type="EMBL" id="FZNT01000004">
    <property type="protein sequence ID" value="SNR51084.1"/>
    <property type="molecule type" value="Genomic_DNA"/>
</dbReference>
<dbReference type="Pfam" id="PF19637">
    <property type="entry name" value="DUF6140"/>
    <property type="match status" value="1"/>
</dbReference>
<dbReference type="OrthoDB" id="1075930at2"/>
<sequence length="69" mass="7896">MATFEIKTGQTINVNGEYVDKGLSVQISSMFSNPFDEAEKVHKAFMRVHGIDFKKEGYLNPGYFEYKIV</sequence>
<dbReference type="Proteomes" id="UP000198384">
    <property type="component" value="Unassembled WGS sequence"/>
</dbReference>
<accession>A0A238WY07</accession>
<evidence type="ECO:0000313" key="2">
    <source>
        <dbReference type="Proteomes" id="UP000198384"/>
    </source>
</evidence>
<organism evidence="1 2">
    <name type="scientific">Lutibacter agarilyticus</name>
    <dbReference type="NCBI Taxonomy" id="1109740"/>
    <lineage>
        <taxon>Bacteria</taxon>
        <taxon>Pseudomonadati</taxon>
        <taxon>Bacteroidota</taxon>
        <taxon>Flavobacteriia</taxon>
        <taxon>Flavobacteriales</taxon>
        <taxon>Flavobacteriaceae</taxon>
        <taxon>Lutibacter</taxon>
    </lineage>
</organism>
<name>A0A238WY07_9FLAO</name>
<dbReference type="RefSeq" id="WP_089381265.1">
    <property type="nucleotide sequence ID" value="NZ_FZNT01000004.1"/>
</dbReference>
<reference evidence="1 2" key="1">
    <citation type="submission" date="2017-06" db="EMBL/GenBank/DDBJ databases">
        <authorList>
            <person name="Kim H.J."/>
            <person name="Triplett B.A."/>
        </authorList>
    </citation>
    <scope>NUCLEOTIDE SEQUENCE [LARGE SCALE GENOMIC DNA]</scope>
    <source>
        <strain evidence="1 2">DSM 29150</strain>
    </source>
</reference>
<protein>
    <submittedName>
        <fullName evidence="1">Uncharacterized protein</fullName>
    </submittedName>
</protein>
<dbReference type="AlphaFoldDB" id="A0A238WY07"/>
<gene>
    <name evidence="1" type="ORF">SAMN06265371_104152</name>
</gene>
<keyword evidence="2" id="KW-1185">Reference proteome</keyword>
<evidence type="ECO:0000313" key="1">
    <source>
        <dbReference type="EMBL" id="SNR51084.1"/>
    </source>
</evidence>
<dbReference type="InterPro" id="IPR046138">
    <property type="entry name" value="DUF6140"/>
</dbReference>
<proteinExistence type="predicted"/>